<keyword evidence="3" id="KW-0862">Zinc</keyword>
<dbReference type="InterPro" id="IPR006913">
    <property type="entry name" value="CENP-V/GFA"/>
</dbReference>
<name>A0AA41UDU8_9HYPH</name>
<evidence type="ECO:0000256" key="4">
    <source>
        <dbReference type="ARBA" id="ARBA00023239"/>
    </source>
</evidence>
<evidence type="ECO:0000256" key="1">
    <source>
        <dbReference type="ARBA" id="ARBA00005495"/>
    </source>
</evidence>
<comment type="similarity">
    <text evidence="1">Belongs to the Gfa family.</text>
</comment>
<comment type="caution">
    <text evidence="6">The sequence shown here is derived from an EMBL/GenBank/DDBJ whole genome shotgun (WGS) entry which is preliminary data.</text>
</comment>
<evidence type="ECO:0000256" key="3">
    <source>
        <dbReference type="ARBA" id="ARBA00022833"/>
    </source>
</evidence>
<dbReference type="PANTHER" id="PTHR33337">
    <property type="entry name" value="GFA DOMAIN-CONTAINING PROTEIN"/>
    <property type="match status" value="1"/>
</dbReference>
<dbReference type="RefSeq" id="WP_281736121.1">
    <property type="nucleotide sequence ID" value="NZ_JAKETQ010000001.1"/>
</dbReference>
<sequence length="156" mass="17252">MPLPKFPQQGGCHCGAVRYELTAPPLGVYNCHCTDCQKMSGAAYAMSMPVRTETLVQLSGEVSIFEKVADSGRRVQMVSCAKCGTRMWNVPLSSPEMRTLRPGTLDDFSWVEPVGNIWTKSRMPWIEIDAALVNYEGQPPSREPLYAAWSAKHGEA</sequence>
<accession>A0AA41UDU8</accession>
<reference evidence="6" key="1">
    <citation type="submission" date="2022-03" db="EMBL/GenBank/DDBJ databases">
        <title>The complete genome sequence of a Methyloterrigena soli.</title>
        <authorList>
            <person name="Zi Z."/>
        </authorList>
    </citation>
    <scope>NUCLEOTIDE SEQUENCE</scope>
    <source>
        <strain evidence="6">M48</strain>
    </source>
</reference>
<evidence type="ECO:0000259" key="5">
    <source>
        <dbReference type="PROSITE" id="PS51891"/>
    </source>
</evidence>
<dbReference type="GO" id="GO:0016846">
    <property type="term" value="F:carbon-sulfur lyase activity"/>
    <property type="evidence" value="ECO:0007669"/>
    <property type="project" value="InterPro"/>
</dbReference>
<dbReference type="GO" id="GO:0046872">
    <property type="term" value="F:metal ion binding"/>
    <property type="evidence" value="ECO:0007669"/>
    <property type="project" value="UniProtKB-KW"/>
</dbReference>
<evidence type="ECO:0000256" key="2">
    <source>
        <dbReference type="ARBA" id="ARBA00022723"/>
    </source>
</evidence>
<keyword evidence="7" id="KW-1185">Reference proteome</keyword>
<evidence type="ECO:0000313" key="6">
    <source>
        <dbReference type="EMBL" id="MCI0127739.1"/>
    </source>
</evidence>
<dbReference type="EMBL" id="JALAZD010000001">
    <property type="protein sequence ID" value="MCI0127739.1"/>
    <property type="molecule type" value="Genomic_DNA"/>
</dbReference>
<keyword evidence="4" id="KW-0456">Lyase</keyword>
<dbReference type="Gene3D" id="3.90.1590.10">
    <property type="entry name" value="glutathione-dependent formaldehyde- activating enzyme (gfa)"/>
    <property type="match status" value="1"/>
</dbReference>
<feature type="domain" description="CENP-V/GFA" evidence="5">
    <location>
        <begin position="8"/>
        <end position="119"/>
    </location>
</feature>
<dbReference type="PROSITE" id="PS51891">
    <property type="entry name" value="CENP_V_GFA"/>
    <property type="match status" value="1"/>
</dbReference>
<dbReference type="Pfam" id="PF04828">
    <property type="entry name" value="GFA"/>
    <property type="match status" value="1"/>
</dbReference>
<organism evidence="6 7">
    <name type="scientific">Paradevosia shaoguanensis</name>
    <dbReference type="NCBI Taxonomy" id="1335043"/>
    <lineage>
        <taxon>Bacteria</taxon>
        <taxon>Pseudomonadati</taxon>
        <taxon>Pseudomonadota</taxon>
        <taxon>Alphaproteobacteria</taxon>
        <taxon>Hyphomicrobiales</taxon>
        <taxon>Devosiaceae</taxon>
        <taxon>Paradevosia</taxon>
    </lineage>
</organism>
<gene>
    <name evidence="6" type="ORF">ML536_12975</name>
</gene>
<evidence type="ECO:0000313" key="7">
    <source>
        <dbReference type="Proteomes" id="UP001156140"/>
    </source>
</evidence>
<keyword evidence="2" id="KW-0479">Metal-binding</keyword>
<dbReference type="InterPro" id="IPR011057">
    <property type="entry name" value="Mss4-like_sf"/>
</dbReference>
<protein>
    <submittedName>
        <fullName evidence="6">GFA family protein</fullName>
    </submittedName>
</protein>
<proteinExistence type="inferred from homology"/>
<dbReference type="SUPFAM" id="SSF51316">
    <property type="entry name" value="Mss4-like"/>
    <property type="match status" value="1"/>
</dbReference>
<dbReference type="AlphaFoldDB" id="A0AA41UDU8"/>
<dbReference type="Proteomes" id="UP001156140">
    <property type="component" value="Unassembled WGS sequence"/>
</dbReference>
<dbReference type="PANTHER" id="PTHR33337:SF40">
    <property type="entry name" value="CENP-V_GFA DOMAIN-CONTAINING PROTEIN-RELATED"/>
    <property type="match status" value="1"/>
</dbReference>